<gene>
    <name evidence="3" type="ORF">CVN68_08580</name>
</gene>
<dbReference type="InterPro" id="IPR007812">
    <property type="entry name" value="T2SS_protein-GspL"/>
</dbReference>
<dbReference type="OrthoDB" id="7432052at2"/>
<dbReference type="EMBL" id="CP024923">
    <property type="protein sequence ID" value="ATY32025.1"/>
    <property type="molecule type" value="Genomic_DNA"/>
</dbReference>
<accession>A0A2K8MDQ3</accession>
<sequence>MRPSHEANVTASSRAPGAPDAPESLATGVWTLAGDRLIIAERGGPATIVVPTGQVRLLAVDLPLASRAKRLEALPFAVEELIAEPVESVHLALGAEVAPKRYLVGVVRHELMAAWVDSAEDAGLGHAAMVPDALALPRPAEGEWSVDLGADRAVVRAGDGTGFAIPPAMLQAAWQAAGRPVARSYGAPLPAEMLAAGSTIEPATLAERLLAPALDLRQGPYARRRAGLPNIWRRLGWVVALGAAAHVVIATADTLMLRTIADRREADTRALAAVAAPGANLGGDLAATIADLLPTGSSAPPDTFLPLLSRVSGALGPLAGVITVRAINYQANALTLDLDGTDPGLAGRVDAALRASRVRGSVTRSPDGSIRITASNT</sequence>
<dbReference type="Proteomes" id="UP000229081">
    <property type="component" value="Chromosome"/>
</dbReference>
<dbReference type="Pfam" id="PF05134">
    <property type="entry name" value="T2SSL"/>
    <property type="match status" value="1"/>
</dbReference>
<protein>
    <submittedName>
        <fullName evidence="3">General secretion pathway protein GspL</fullName>
    </submittedName>
</protein>
<dbReference type="Gene3D" id="3.30.420.380">
    <property type="match status" value="1"/>
</dbReference>
<feature type="domain" description="GspL cytoplasmic actin-ATPase-like" evidence="2">
    <location>
        <begin position="23"/>
        <end position="223"/>
    </location>
</feature>
<evidence type="ECO:0000313" key="3">
    <source>
        <dbReference type="EMBL" id="ATY32025.1"/>
    </source>
</evidence>
<evidence type="ECO:0000313" key="4">
    <source>
        <dbReference type="Proteomes" id="UP000229081"/>
    </source>
</evidence>
<evidence type="ECO:0000259" key="2">
    <source>
        <dbReference type="Pfam" id="PF05134"/>
    </source>
</evidence>
<proteinExistence type="predicted"/>
<dbReference type="GO" id="GO:0015627">
    <property type="term" value="C:type II protein secretion system complex"/>
    <property type="evidence" value="ECO:0007669"/>
    <property type="project" value="InterPro"/>
</dbReference>
<dbReference type="AlphaFoldDB" id="A0A2K8MDQ3"/>
<organism evidence="3 4">
    <name type="scientific">Sphingomonas psychrotolerans</name>
    <dbReference type="NCBI Taxonomy" id="1327635"/>
    <lineage>
        <taxon>Bacteria</taxon>
        <taxon>Pseudomonadati</taxon>
        <taxon>Pseudomonadota</taxon>
        <taxon>Alphaproteobacteria</taxon>
        <taxon>Sphingomonadales</taxon>
        <taxon>Sphingomonadaceae</taxon>
        <taxon>Sphingomonas</taxon>
    </lineage>
</organism>
<keyword evidence="4" id="KW-1185">Reference proteome</keyword>
<dbReference type="PIRSF" id="PIRSF015761">
    <property type="entry name" value="Protein_L"/>
    <property type="match status" value="1"/>
</dbReference>
<dbReference type="NCBIfam" id="TIGR01709">
    <property type="entry name" value="typeII_sec_gspL"/>
    <property type="match status" value="1"/>
</dbReference>
<evidence type="ECO:0000256" key="1">
    <source>
        <dbReference type="SAM" id="MobiDB-lite"/>
    </source>
</evidence>
<dbReference type="InterPro" id="IPR024230">
    <property type="entry name" value="GspL_cyto_dom"/>
</dbReference>
<dbReference type="InterPro" id="IPR043129">
    <property type="entry name" value="ATPase_NBD"/>
</dbReference>
<feature type="region of interest" description="Disordered" evidence="1">
    <location>
        <begin position="1"/>
        <end position="22"/>
    </location>
</feature>
<dbReference type="GO" id="GO:0015628">
    <property type="term" value="P:protein secretion by the type II secretion system"/>
    <property type="evidence" value="ECO:0007669"/>
    <property type="project" value="InterPro"/>
</dbReference>
<dbReference type="SUPFAM" id="SSF53067">
    <property type="entry name" value="Actin-like ATPase domain"/>
    <property type="match status" value="1"/>
</dbReference>
<dbReference type="GO" id="GO:0009276">
    <property type="term" value="C:Gram-negative-bacterium-type cell wall"/>
    <property type="evidence" value="ECO:0007669"/>
    <property type="project" value="InterPro"/>
</dbReference>
<name>A0A2K8MDQ3_9SPHN</name>
<dbReference type="CDD" id="cd24017">
    <property type="entry name" value="ASKHA_T2SSL_N"/>
    <property type="match status" value="1"/>
</dbReference>
<reference evidence="3 4" key="1">
    <citation type="submission" date="2017-11" db="EMBL/GenBank/DDBJ databases">
        <title>Complete genome sequence of Sphingomonas sp. Strain Cra20, a psychrotolerant potential plant growth promoting rhizobacteria.</title>
        <authorList>
            <person name="Luo Y."/>
        </authorList>
    </citation>
    <scope>NUCLEOTIDE SEQUENCE [LARGE SCALE GENOMIC DNA]</scope>
    <source>
        <strain evidence="3 4">Cra20</strain>
    </source>
</reference>
<dbReference type="KEGG" id="sphc:CVN68_08580"/>